<keyword evidence="2" id="KW-1005">Bacterial flagellum biogenesis</keyword>
<keyword evidence="4" id="KW-1185">Reference proteome</keyword>
<organism evidence="3 4">
    <name type="scientific">Fodinisporobacter ferrooxydans</name>
    <dbReference type="NCBI Taxonomy" id="2901836"/>
    <lineage>
        <taxon>Bacteria</taxon>
        <taxon>Bacillati</taxon>
        <taxon>Bacillota</taxon>
        <taxon>Bacilli</taxon>
        <taxon>Bacillales</taxon>
        <taxon>Alicyclobacillaceae</taxon>
        <taxon>Fodinisporobacter</taxon>
    </lineage>
</organism>
<keyword evidence="3" id="KW-0969">Cilium</keyword>
<dbReference type="RefSeq" id="WP_347436049.1">
    <property type="nucleotide sequence ID" value="NZ_CP089291.1"/>
</dbReference>
<evidence type="ECO:0000256" key="1">
    <source>
        <dbReference type="ARBA" id="ARBA00010577"/>
    </source>
</evidence>
<sequence>MSSTGVTSTTGSQPASQNVAQSITQATNNALGKDAFLQLLVTQMKYQDPLQPMNNTQFVSQLAQFSSLEQMSNVANEQQSMITQIEGLRQSTQLGVGFQLLGTNVQVQTTDSSVSGQVTAVKNDPNNGTVLVIGNTNVPLSTIQSIEKG</sequence>
<dbReference type="InterPro" id="IPR005648">
    <property type="entry name" value="FlgD"/>
</dbReference>
<protein>
    <submittedName>
        <fullName evidence="3">Flagellar hook capping protein</fullName>
    </submittedName>
</protein>
<reference evidence="3" key="1">
    <citation type="submission" date="2021-12" db="EMBL/GenBank/DDBJ databases">
        <title>Alicyclobacillaceae gen. nov., sp. nov., isolated from chalcocite enrichment system.</title>
        <authorList>
            <person name="Jiang Z."/>
        </authorList>
    </citation>
    <scope>NUCLEOTIDE SEQUENCE</scope>
    <source>
        <strain evidence="3">MYW30-H2</strain>
    </source>
</reference>
<dbReference type="EMBL" id="CP089291">
    <property type="protein sequence ID" value="UOF89361.1"/>
    <property type="molecule type" value="Genomic_DNA"/>
</dbReference>
<accession>A0ABY4CJD9</accession>
<dbReference type="Pfam" id="PF03963">
    <property type="entry name" value="FlgD"/>
    <property type="match status" value="1"/>
</dbReference>
<evidence type="ECO:0000313" key="4">
    <source>
        <dbReference type="Proteomes" id="UP000830167"/>
    </source>
</evidence>
<dbReference type="Proteomes" id="UP000830167">
    <property type="component" value="Chromosome"/>
</dbReference>
<name>A0ABY4CJD9_9BACL</name>
<keyword evidence="3" id="KW-0966">Cell projection</keyword>
<gene>
    <name evidence="3" type="ORF">LSG31_15830</name>
</gene>
<evidence type="ECO:0000256" key="2">
    <source>
        <dbReference type="ARBA" id="ARBA00022795"/>
    </source>
</evidence>
<comment type="similarity">
    <text evidence="1">Belongs to the FlgD family.</text>
</comment>
<keyword evidence="3" id="KW-0282">Flagellum</keyword>
<evidence type="ECO:0000313" key="3">
    <source>
        <dbReference type="EMBL" id="UOF89361.1"/>
    </source>
</evidence>
<proteinExistence type="inferred from homology"/>